<dbReference type="EMBL" id="PIQC01000001">
    <property type="protein sequence ID" value="RUO73349.1"/>
    <property type="molecule type" value="Genomic_DNA"/>
</dbReference>
<organism evidence="6 7">
    <name type="scientific">Idiomarina ramblicola</name>
    <dbReference type="NCBI Taxonomy" id="263724"/>
    <lineage>
        <taxon>Bacteria</taxon>
        <taxon>Pseudomonadati</taxon>
        <taxon>Pseudomonadota</taxon>
        <taxon>Gammaproteobacteria</taxon>
        <taxon>Alteromonadales</taxon>
        <taxon>Idiomarinaceae</taxon>
        <taxon>Idiomarina</taxon>
    </lineage>
</organism>
<dbReference type="NCBIfam" id="TIGR00553">
    <property type="entry name" value="pabB"/>
    <property type="match status" value="1"/>
</dbReference>
<dbReference type="Proteomes" id="UP000288058">
    <property type="component" value="Unassembled WGS sequence"/>
</dbReference>
<dbReference type="GO" id="GO:0046820">
    <property type="term" value="F:4-amino-4-deoxychorismate synthase activity"/>
    <property type="evidence" value="ECO:0007669"/>
    <property type="project" value="UniProtKB-EC"/>
</dbReference>
<dbReference type="Pfam" id="PF00425">
    <property type="entry name" value="Chorismate_bind"/>
    <property type="match status" value="1"/>
</dbReference>
<dbReference type="InterPro" id="IPR015890">
    <property type="entry name" value="Chorismate_C"/>
</dbReference>
<keyword evidence="7" id="KW-1185">Reference proteome</keyword>
<feature type="region of interest" description="Disordered" evidence="3">
    <location>
        <begin position="283"/>
        <end position="303"/>
    </location>
</feature>
<dbReference type="InterPro" id="IPR005802">
    <property type="entry name" value="ADC_synth_comp_1"/>
</dbReference>
<proteinExistence type="predicted"/>
<protein>
    <recommendedName>
        <fullName evidence="1">aminodeoxychorismate synthase</fullName>
        <ecNumber evidence="1">2.6.1.85</ecNumber>
    </recommendedName>
</protein>
<keyword evidence="2" id="KW-0808">Transferase</keyword>
<dbReference type="InterPro" id="IPR005801">
    <property type="entry name" value="ADC_synthase"/>
</dbReference>
<sequence>MSVFPDLCAIKLDCQIDNQNTAIELFQRCQHESYALLLDSAAQSHENGAYDIIFRQPELVLSCKAGKLKVSTSTSLELPPAPEDAAGLCRYAEQLNQLSGHYSGPDELPFQGGFAGAVGYDHGRSLEVIPEFNADTYQSPDAVLAYYSQALIIDRQTNTVWLVAPVNQSEALHEFWSQPVATKKPEAFQLLSNWQSNMNQHQYTDKFNAVQNYLLAGDAYQINLAQRYSANYQGCEWSAYLKLRQANSAPFSAFMRLPESAILSLSPERFLLTDAWGPVETKPIKGTRPRFDDKDQDQASQQALLSSAKDRAENLMIVDLLRNDLSKNCEPGSIETPSLFAIESFPAVHHLVSTVIGKLQPDRTPLSLFNGAFPGGSITGAPKIRAMQIIEELEPHRRNIYCGSIGYFSQHGRSDTSITIRTLLAEDGKLYCWAGGGLVADSTAADEYQETKDKVSRILPVLAS</sequence>
<dbReference type="InterPro" id="IPR006805">
    <property type="entry name" value="Anth_synth_I_N"/>
</dbReference>
<dbReference type="GO" id="GO:0009396">
    <property type="term" value="P:folic acid-containing compound biosynthetic process"/>
    <property type="evidence" value="ECO:0007669"/>
    <property type="project" value="InterPro"/>
</dbReference>
<dbReference type="AlphaFoldDB" id="A0A432Z6A3"/>
<evidence type="ECO:0000313" key="6">
    <source>
        <dbReference type="EMBL" id="RUO73349.1"/>
    </source>
</evidence>
<dbReference type="PRINTS" id="PR00095">
    <property type="entry name" value="ANTSNTHASEI"/>
</dbReference>
<evidence type="ECO:0000256" key="3">
    <source>
        <dbReference type="SAM" id="MobiDB-lite"/>
    </source>
</evidence>
<accession>A0A432Z6A3</accession>
<feature type="domain" description="Anthranilate synthase component I N-terminal" evidence="5">
    <location>
        <begin position="21"/>
        <end position="162"/>
    </location>
</feature>
<dbReference type="GO" id="GO:0000162">
    <property type="term" value="P:L-tryptophan biosynthetic process"/>
    <property type="evidence" value="ECO:0007669"/>
    <property type="project" value="TreeGrafter"/>
</dbReference>
<dbReference type="EC" id="2.6.1.85" evidence="1"/>
<evidence type="ECO:0000259" key="4">
    <source>
        <dbReference type="Pfam" id="PF00425"/>
    </source>
</evidence>
<dbReference type="PANTHER" id="PTHR11236:SF50">
    <property type="entry name" value="AMINODEOXYCHORISMATE SYNTHASE COMPONENT 1"/>
    <property type="match status" value="1"/>
</dbReference>
<dbReference type="OrthoDB" id="9803598at2"/>
<dbReference type="Gene3D" id="3.60.120.10">
    <property type="entry name" value="Anthranilate synthase"/>
    <property type="match status" value="1"/>
</dbReference>
<gene>
    <name evidence="6" type="primary">pabB</name>
    <name evidence="6" type="ORF">CWI78_02590</name>
</gene>
<dbReference type="RefSeq" id="WP_126779975.1">
    <property type="nucleotide sequence ID" value="NZ_PIQC01000001.1"/>
</dbReference>
<reference evidence="7" key="1">
    <citation type="journal article" date="2018" name="Front. Microbiol.">
        <title>Genome-Based Analysis Reveals the Taxonomy and Diversity of the Family Idiomarinaceae.</title>
        <authorList>
            <person name="Liu Y."/>
            <person name="Lai Q."/>
            <person name="Shao Z."/>
        </authorList>
    </citation>
    <scope>NUCLEOTIDE SEQUENCE [LARGE SCALE GENOMIC DNA]</scope>
    <source>
        <strain evidence="7">R22</strain>
    </source>
</reference>
<comment type="caution">
    <text evidence="6">The sequence shown here is derived from an EMBL/GenBank/DDBJ whole genome shotgun (WGS) entry which is preliminary data.</text>
</comment>
<name>A0A432Z6A3_9GAMM</name>
<evidence type="ECO:0000259" key="5">
    <source>
        <dbReference type="Pfam" id="PF04715"/>
    </source>
</evidence>
<feature type="domain" description="Chorismate-utilising enzyme C-terminal" evidence="4">
    <location>
        <begin position="200"/>
        <end position="454"/>
    </location>
</feature>
<evidence type="ECO:0000313" key="7">
    <source>
        <dbReference type="Proteomes" id="UP000288058"/>
    </source>
</evidence>
<dbReference type="InterPro" id="IPR019999">
    <property type="entry name" value="Anth_synth_I-like"/>
</dbReference>
<dbReference type="SUPFAM" id="SSF56322">
    <property type="entry name" value="ADC synthase"/>
    <property type="match status" value="1"/>
</dbReference>
<dbReference type="PANTHER" id="PTHR11236">
    <property type="entry name" value="AMINOBENZOATE/ANTHRANILATE SYNTHASE"/>
    <property type="match status" value="1"/>
</dbReference>
<dbReference type="Pfam" id="PF04715">
    <property type="entry name" value="Anth_synt_I_N"/>
    <property type="match status" value="1"/>
</dbReference>
<evidence type="ECO:0000256" key="2">
    <source>
        <dbReference type="ARBA" id="ARBA00022679"/>
    </source>
</evidence>
<evidence type="ECO:0000256" key="1">
    <source>
        <dbReference type="ARBA" id="ARBA00013139"/>
    </source>
</evidence>